<dbReference type="SUPFAM" id="SSF46894">
    <property type="entry name" value="C-terminal effector domain of the bipartite response regulators"/>
    <property type="match status" value="1"/>
</dbReference>
<dbReference type="InterPro" id="IPR003018">
    <property type="entry name" value="GAF"/>
</dbReference>
<dbReference type="InterPro" id="IPR016032">
    <property type="entry name" value="Sig_transdc_resp-reg_C-effctor"/>
</dbReference>
<dbReference type="AlphaFoldDB" id="A0A1W1YSW1"/>
<dbReference type="InterPro" id="IPR000792">
    <property type="entry name" value="Tscrpt_reg_LuxR_C"/>
</dbReference>
<evidence type="ECO:0000313" key="5">
    <source>
        <dbReference type="EMBL" id="SMC39192.1"/>
    </source>
</evidence>
<accession>A0A1W1YSW1</accession>
<dbReference type="EMBL" id="FWXI01000002">
    <property type="protein sequence ID" value="SMC39192.1"/>
    <property type="molecule type" value="Genomic_DNA"/>
</dbReference>
<keyword evidence="3" id="KW-0804">Transcription</keyword>
<organism evidence="5 6">
    <name type="scientific">Sporomusa malonica</name>
    <dbReference type="NCBI Taxonomy" id="112901"/>
    <lineage>
        <taxon>Bacteria</taxon>
        <taxon>Bacillati</taxon>
        <taxon>Bacillota</taxon>
        <taxon>Negativicutes</taxon>
        <taxon>Selenomonadales</taxon>
        <taxon>Sporomusaceae</taxon>
        <taxon>Sporomusa</taxon>
    </lineage>
</organism>
<dbReference type="SUPFAM" id="SSF55781">
    <property type="entry name" value="GAF domain-like"/>
    <property type="match status" value="1"/>
</dbReference>
<dbReference type="STRING" id="112901.SAMN04488500_102158"/>
<dbReference type="PROSITE" id="PS00622">
    <property type="entry name" value="HTH_LUXR_1"/>
    <property type="match status" value="1"/>
</dbReference>
<protein>
    <submittedName>
        <fullName evidence="5">Regulatory protein, luxR family</fullName>
    </submittedName>
</protein>
<dbReference type="PROSITE" id="PS50043">
    <property type="entry name" value="HTH_LUXR_2"/>
    <property type="match status" value="1"/>
</dbReference>
<feature type="domain" description="HTH luxR-type" evidence="4">
    <location>
        <begin position="197"/>
        <end position="262"/>
    </location>
</feature>
<dbReference type="Proteomes" id="UP000192738">
    <property type="component" value="Unassembled WGS sequence"/>
</dbReference>
<dbReference type="Gene3D" id="3.30.450.40">
    <property type="match status" value="1"/>
</dbReference>
<dbReference type="GO" id="GO:0006355">
    <property type="term" value="P:regulation of DNA-templated transcription"/>
    <property type="evidence" value="ECO:0007669"/>
    <property type="project" value="InterPro"/>
</dbReference>
<gene>
    <name evidence="5" type="ORF">SAMN04488500_102158</name>
</gene>
<proteinExistence type="predicted"/>
<dbReference type="InterPro" id="IPR029016">
    <property type="entry name" value="GAF-like_dom_sf"/>
</dbReference>
<dbReference type="PANTHER" id="PTHR44688:SF16">
    <property type="entry name" value="DNA-BINDING TRANSCRIPTIONAL ACTIVATOR DEVR_DOSR"/>
    <property type="match status" value="1"/>
</dbReference>
<dbReference type="SMART" id="SM00421">
    <property type="entry name" value="HTH_LUXR"/>
    <property type="match status" value="1"/>
</dbReference>
<name>A0A1W1YSW1_9FIRM</name>
<dbReference type="Pfam" id="PF00196">
    <property type="entry name" value="GerE"/>
    <property type="match status" value="1"/>
</dbReference>
<dbReference type="Pfam" id="PF13185">
    <property type="entry name" value="GAF_2"/>
    <property type="match status" value="1"/>
</dbReference>
<evidence type="ECO:0000256" key="1">
    <source>
        <dbReference type="ARBA" id="ARBA00023015"/>
    </source>
</evidence>
<keyword evidence="6" id="KW-1185">Reference proteome</keyword>
<evidence type="ECO:0000313" key="6">
    <source>
        <dbReference type="Proteomes" id="UP000192738"/>
    </source>
</evidence>
<reference evidence="5 6" key="1">
    <citation type="submission" date="2017-04" db="EMBL/GenBank/DDBJ databases">
        <authorList>
            <person name="Afonso C.L."/>
            <person name="Miller P.J."/>
            <person name="Scott M.A."/>
            <person name="Spackman E."/>
            <person name="Goraichik I."/>
            <person name="Dimitrov K.M."/>
            <person name="Suarez D.L."/>
            <person name="Swayne D.E."/>
        </authorList>
    </citation>
    <scope>NUCLEOTIDE SEQUENCE [LARGE SCALE GENOMIC DNA]</scope>
    <source>
        <strain evidence="5 6">DSM 5090</strain>
    </source>
</reference>
<evidence type="ECO:0000256" key="2">
    <source>
        <dbReference type="ARBA" id="ARBA00023125"/>
    </source>
</evidence>
<evidence type="ECO:0000256" key="3">
    <source>
        <dbReference type="ARBA" id="ARBA00023163"/>
    </source>
</evidence>
<evidence type="ECO:0000259" key="4">
    <source>
        <dbReference type="PROSITE" id="PS50043"/>
    </source>
</evidence>
<dbReference type="CDD" id="cd06170">
    <property type="entry name" value="LuxR_C_like"/>
    <property type="match status" value="1"/>
</dbReference>
<keyword evidence="1" id="KW-0805">Transcription regulation</keyword>
<dbReference type="SMART" id="SM00065">
    <property type="entry name" value="GAF"/>
    <property type="match status" value="1"/>
</dbReference>
<dbReference type="GO" id="GO:0003677">
    <property type="term" value="F:DNA binding"/>
    <property type="evidence" value="ECO:0007669"/>
    <property type="project" value="UniProtKB-KW"/>
</dbReference>
<dbReference type="PRINTS" id="PR00038">
    <property type="entry name" value="HTHLUXR"/>
</dbReference>
<dbReference type="PANTHER" id="PTHR44688">
    <property type="entry name" value="DNA-BINDING TRANSCRIPTIONAL ACTIVATOR DEVR_DOSR"/>
    <property type="match status" value="1"/>
</dbReference>
<keyword evidence="2" id="KW-0238">DNA-binding</keyword>
<dbReference type="InterPro" id="IPR036388">
    <property type="entry name" value="WH-like_DNA-bd_sf"/>
</dbReference>
<dbReference type="RefSeq" id="WP_176215361.1">
    <property type="nucleotide sequence ID" value="NZ_CP155572.1"/>
</dbReference>
<sequence length="273" mass="30902">MCDGKKTLDLTSDQETSRVDLDSMHHIAMLLARSLNLQEMYQIIVHIACELTQTPHGFFYVVNEELDKLELKYGQGLYQCYQGVTRTRQEPSVSSTVWKTGQLLMVENIQQWHSRADDRPYGWDIVHSVLGIPLLLDSGVIGVIGLGFSSRNRASIVREIDLLERFAALAALSLRNAELHSVLQAEWLERKAAWQKQLPNMPDLTGKEKAVLIRMARGLSNQEIAQDLGVELSTVKTHAHHMFGKLEVRSRAQALIKAWQFGLIAKSQTWEEA</sequence>
<dbReference type="Gene3D" id="1.10.10.10">
    <property type="entry name" value="Winged helix-like DNA-binding domain superfamily/Winged helix DNA-binding domain"/>
    <property type="match status" value="1"/>
</dbReference>